<dbReference type="EMBL" id="VDGG01000032">
    <property type="protein sequence ID" value="TQR10996.1"/>
    <property type="molecule type" value="Genomic_DNA"/>
</dbReference>
<keyword evidence="2" id="KW-1185">Reference proteome</keyword>
<dbReference type="Gene3D" id="3.90.1720.10">
    <property type="entry name" value="endopeptidase domain like (from Nostoc punctiforme)"/>
    <property type="match status" value="1"/>
</dbReference>
<dbReference type="OrthoDB" id="1645744at2"/>
<proteinExistence type="predicted"/>
<dbReference type="AlphaFoldDB" id="A0A544T0L8"/>
<gene>
    <name evidence="1" type="ORF">FG383_14345</name>
</gene>
<comment type="caution">
    <text evidence="1">The sequence shown here is derived from an EMBL/GenBank/DDBJ whole genome shotgun (WGS) entry which is preliminary data.</text>
</comment>
<accession>A0A544T0L8</accession>
<dbReference type="Proteomes" id="UP000318937">
    <property type="component" value="Unassembled WGS sequence"/>
</dbReference>
<evidence type="ECO:0000313" key="1">
    <source>
        <dbReference type="EMBL" id="TQR10996.1"/>
    </source>
</evidence>
<evidence type="ECO:0000313" key="2">
    <source>
        <dbReference type="Proteomes" id="UP000318937"/>
    </source>
</evidence>
<protein>
    <submittedName>
        <fullName evidence="1">Uncharacterized protein</fullName>
    </submittedName>
</protein>
<organism evidence="1 2">
    <name type="scientific">Psychrobacillus soli</name>
    <dbReference type="NCBI Taxonomy" id="1543965"/>
    <lineage>
        <taxon>Bacteria</taxon>
        <taxon>Bacillati</taxon>
        <taxon>Bacillota</taxon>
        <taxon>Bacilli</taxon>
        <taxon>Bacillales</taxon>
        <taxon>Bacillaceae</taxon>
        <taxon>Psychrobacillus</taxon>
    </lineage>
</organism>
<sequence>MNEVRKVEKTVYIVLTNTGTLFSKAIGMYTRKDMNHASIAFDAGLNEMYSFGRKNRHNPFNGGFVREVPTEGLFKSATCAIYKCEVTYKEYNQMRNKIRHMEQCKELYKYNLIGLFGVAMNIKIEREYAFFCSQFVATMMNECQSTQLQIAPYFVQPHHFEQHSSLNLLYKGNLQTYVYDKRGIEERVQKNTWKRFALPV</sequence>
<name>A0A544T0L8_9BACI</name>
<reference evidence="1 2" key="1">
    <citation type="submission" date="2019-05" db="EMBL/GenBank/DDBJ databases">
        <title>Psychrobacillus vulpis sp. nov., a new species isolated from feces of a red fox that inhabits in The Tablas de Daimiel Natural Park, Albacete, Spain.</title>
        <authorList>
            <person name="Rodriguez M."/>
            <person name="Reina J.C."/>
            <person name="Bejar V."/>
            <person name="Llamas I."/>
        </authorList>
    </citation>
    <scope>NUCLEOTIDE SEQUENCE [LARGE SCALE GENOMIC DNA]</scope>
    <source>
        <strain evidence="1 2">NHI-2</strain>
    </source>
</reference>